<reference evidence="1" key="2">
    <citation type="submission" date="2013-05" db="EMBL/GenBank/DDBJ databases">
        <authorList>
            <person name="Carter J.-M."/>
            <person name="Baker S.C."/>
            <person name="Pink R."/>
            <person name="Carter D.R.F."/>
            <person name="Collins A."/>
            <person name="Tomlin J."/>
            <person name="Gibbs M."/>
            <person name="Breuker C.J."/>
        </authorList>
    </citation>
    <scope>NUCLEOTIDE SEQUENCE</scope>
    <source>
        <tissue evidence="1">Ovary</tissue>
    </source>
</reference>
<dbReference type="AlphaFoldDB" id="S4PVP7"/>
<dbReference type="EMBL" id="GAIX01008168">
    <property type="protein sequence ID" value="JAA84392.1"/>
    <property type="molecule type" value="Transcribed_RNA"/>
</dbReference>
<evidence type="ECO:0000313" key="1">
    <source>
        <dbReference type="EMBL" id="JAA84392.1"/>
    </source>
</evidence>
<proteinExistence type="predicted"/>
<name>S4PVP7_9NEOP</name>
<organism evidence="1">
    <name type="scientific">Pararge aegeria</name>
    <name type="common">speckled wood butterfly</name>
    <dbReference type="NCBI Taxonomy" id="116150"/>
    <lineage>
        <taxon>Eukaryota</taxon>
        <taxon>Metazoa</taxon>
        <taxon>Ecdysozoa</taxon>
        <taxon>Arthropoda</taxon>
        <taxon>Hexapoda</taxon>
        <taxon>Insecta</taxon>
        <taxon>Pterygota</taxon>
        <taxon>Neoptera</taxon>
        <taxon>Endopterygota</taxon>
        <taxon>Lepidoptera</taxon>
        <taxon>Glossata</taxon>
        <taxon>Ditrysia</taxon>
        <taxon>Papilionoidea</taxon>
        <taxon>Nymphalidae</taxon>
        <taxon>Satyrinae</taxon>
        <taxon>Satyrini</taxon>
        <taxon>Parargina</taxon>
        <taxon>Pararge</taxon>
    </lineage>
</organism>
<reference evidence="1" key="1">
    <citation type="journal article" date="2013" name="BMC Genomics">
        <title>Unscrambling butterfly oogenesis.</title>
        <authorList>
            <person name="Carter J.M."/>
            <person name="Baker S.C."/>
            <person name="Pink R."/>
            <person name="Carter D.R."/>
            <person name="Collins A."/>
            <person name="Tomlin J."/>
            <person name="Gibbs M."/>
            <person name="Breuker C.J."/>
        </authorList>
    </citation>
    <scope>NUCLEOTIDE SEQUENCE</scope>
    <source>
        <tissue evidence="1">Ovary</tissue>
    </source>
</reference>
<sequence>MVSSSFLESLLLKRLLNAATPKPKPGMPGTKSSSSCSLLLVVFSSSDDSSSSSSSSSAFFLANSFLSLA</sequence>
<feature type="non-terminal residue" evidence="1">
    <location>
        <position position="69"/>
    </location>
</feature>
<protein>
    <submittedName>
        <fullName evidence="1">Uncharacterized protein</fullName>
    </submittedName>
</protein>
<accession>S4PVP7</accession>